<gene>
    <name evidence="1" type="ORF">Bpfe_012674</name>
</gene>
<organism evidence="1 2">
    <name type="scientific">Biomphalaria pfeifferi</name>
    <name type="common">Bloodfluke planorb</name>
    <name type="synonym">Freshwater snail</name>
    <dbReference type="NCBI Taxonomy" id="112525"/>
    <lineage>
        <taxon>Eukaryota</taxon>
        <taxon>Metazoa</taxon>
        <taxon>Spiralia</taxon>
        <taxon>Lophotrochozoa</taxon>
        <taxon>Mollusca</taxon>
        <taxon>Gastropoda</taxon>
        <taxon>Heterobranchia</taxon>
        <taxon>Euthyneura</taxon>
        <taxon>Panpulmonata</taxon>
        <taxon>Hygrophila</taxon>
        <taxon>Lymnaeoidea</taxon>
        <taxon>Planorbidae</taxon>
        <taxon>Biomphalaria</taxon>
    </lineage>
</organism>
<proteinExistence type="predicted"/>
<dbReference type="Proteomes" id="UP001233172">
    <property type="component" value="Unassembled WGS sequence"/>
</dbReference>
<sequence length="193" mass="22287">MWSSKQDFLWLDELLTCHFVHFNKTRVQVETLVSADTSTKYMVRIDLEDAEFNFTEKDKLKKLTLEEDGAVNVCVDLLDSKLKELQEKLQAAEASESFLSLYVITVICLGVSPDDCSYLHQLQDTPKCGWYTHYDSICHTSFSSGFAADNLSPSISEYHLFSSWRQYSLHVALYVCLEFYLLLSHVYNLYCQS</sequence>
<dbReference type="AlphaFoldDB" id="A0AAD8BP86"/>
<name>A0AAD8BP86_BIOPF</name>
<evidence type="ECO:0000313" key="2">
    <source>
        <dbReference type="Proteomes" id="UP001233172"/>
    </source>
</evidence>
<reference evidence="1" key="1">
    <citation type="journal article" date="2023" name="PLoS Negl. Trop. Dis.">
        <title>A genome sequence for Biomphalaria pfeifferi, the major vector snail for the human-infecting parasite Schistosoma mansoni.</title>
        <authorList>
            <person name="Bu L."/>
            <person name="Lu L."/>
            <person name="Laidemitt M.R."/>
            <person name="Zhang S.M."/>
            <person name="Mutuku M."/>
            <person name="Mkoji G."/>
            <person name="Steinauer M."/>
            <person name="Loker E.S."/>
        </authorList>
    </citation>
    <scope>NUCLEOTIDE SEQUENCE</scope>
    <source>
        <strain evidence="1">KasaAsao</strain>
    </source>
</reference>
<accession>A0AAD8BP86</accession>
<comment type="caution">
    <text evidence="1">The sequence shown here is derived from an EMBL/GenBank/DDBJ whole genome shotgun (WGS) entry which is preliminary data.</text>
</comment>
<dbReference type="EMBL" id="JASAOG010000051">
    <property type="protein sequence ID" value="KAK0058021.1"/>
    <property type="molecule type" value="Genomic_DNA"/>
</dbReference>
<reference evidence="1" key="2">
    <citation type="submission" date="2023-04" db="EMBL/GenBank/DDBJ databases">
        <authorList>
            <person name="Bu L."/>
            <person name="Lu L."/>
            <person name="Laidemitt M.R."/>
            <person name="Zhang S.M."/>
            <person name="Mutuku M."/>
            <person name="Mkoji G."/>
            <person name="Steinauer M."/>
            <person name="Loker E.S."/>
        </authorList>
    </citation>
    <scope>NUCLEOTIDE SEQUENCE</scope>
    <source>
        <strain evidence="1">KasaAsao</strain>
        <tissue evidence="1">Whole Snail</tissue>
    </source>
</reference>
<keyword evidence="2" id="KW-1185">Reference proteome</keyword>
<protein>
    <submittedName>
        <fullName evidence="1">Uncharacterized protein</fullName>
    </submittedName>
</protein>
<evidence type="ECO:0000313" key="1">
    <source>
        <dbReference type="EMBL" id="KAK0058021.1"/>
    </source>
</evidence>